<name>A0A4R5W7G3_9BURK</name>
<protein>
    <submittedName>
        <fullName evidence="3">DUF1631 family protein</fullName>
    </submittedName>
</protein>
<keyword evidence="1" id="KW-0175">Coiled coil</keyword>
<dbReference type="Proteomes" id="UP000294829">
    <property type="component" value="Unassembled WGS sequence"/>
</dbReference>
<dbReference type="Pfam" id="PF07793">
    <property type="entry name" value="DUF1631"/>
    <property type="match status" value="1"/>
</dbReference>
<gene>
    <name evidence="3" type="ORF">E2I14_02245</name>
</gene>
<dbReference type="InterPro" id="IPR012434">
    <property type="entry name" value="DUF1631"/>
</dbReference>
<feature type="region of interest" description="Disordered" evidence="2">
    <location>
        <begin position="726"/>
        <end position="758"/>
    </location>
</feature>
<evidence type="ECO:0000313" key="3">
    <source>
        <dbReference type="EMBL" id="TDK68384.1"/>
    </source>
</evidence>
<accession>A0A4R5W7G3</accession>
<dbReference type="RefSeq" id="WP_133324995.1">
    <property type="nucleotide sequence ID" value="NZ_SMYL01000001.1"/>
</dbReference>
<evidence type="ECO:0000256" key="1">
    <source>
        <dbReference type="SAM" id="Coils"/>
    </source>
</evidence>
<dbReference type="OrthoDB" id="8571923at2"/>
<feature type="coiled-coil region" evidence="1">
    <location>
        <begin position="121"/>
        <end position="148"/>
    </location>
</feature>
<feature type="compositionally biased region" description="Gly residues" evidence="2">
    <location>
        <begin position="291"/>
        <end position="326"/>
    </location>
</feature>
<sequence length="968" mass="106003">MDRNTLLQSSRTQYLEVFGQLILIAIRRSYEKLYDKADKSKSSQQQRLFMDARSTLISNEQKFTTQFQSKLDSLLERSFQTAYDTFRPSFFNSKKATTMELMDITAFEDELRIDIITSRFRSEAEEQLRDLNIRIAILFERNDIAERENPFRPYLLTRSLILGVEAMGIEGEMAVVITDQLAEELLVDVASLYESINEHLSNFGVAAQLQFKPQRMPSDLTNPVGYDAESNLDDADHPESQRDNQSQHARNFSNLQSSQTNSNSAPSQPRVGKIEQLIQMVRSRNIQRMGGAAGSGSGSAEGAFGGAGQGNQRFEGGGSGAANSNGGGATDAVNQLFSQAGSAVSGWLEGAQEVGSTLRKVFFGGAMQAQAGGQAGGAGGYAAGAGGEYGREDGSSGFITISPQLNNALRAPIPSTSEMTGSDGEVRNLIIERRDNLNALAADQHEKMTIDIVAMLFEFILKDHQVPAEVRAQLGRLQFSVLKMALMDSALLTKKSHPARLLVNRIGSISVGLQQIDPTGERISAEICRIVEELLASDSENPELFSKMLDQLDVFIARELLASNAKVENAVKVVVNAEHRSQRFYQASAELETMLTGMLITPYLRRFLVDTWSHVIERVERNSNVDSTRFRLLVPNLLWSILPKVTRDDRSMLLQLIPGLVPVLREGMSLVAWLPEHQQDLLNWLVDAHTTVMRAVATDEAVISLAEVQRHFHQFIYPNEVAPEKAATSESAASASSQPESAQTAADANSNQSPELPQHPISLNRVLLDEAIKELEAELDQVGLLQDLDATPDAVGLDLLDDPLFGEEGATSSEAGAMSASETLAQYADGHASQHSAASASSTPPSTPQQSGSSDVDETMQSLLNDQLLPLNEDGEVDILERLRSGVIVEINLYGQSTRGRLNWISPNSSNLILTMNGQPAPSIVSVRMFRRMLKNERARFVEVAPLFERAVQSLLESADQLDMADAA</sequence>
<dbReference type="EMBL" id="SMYL01000001">
    <property type="protein sequence ID" value="TDK68384.1"/>
    <property type="molecule type" value="Genomic_DNA"/>
</dbReference>
<proteinExistence type="predicted"/>
<organism evidence="3 4">
    <name type="scientific">Sapientia aquatica</name>
    <dbReference type="NCBI Taxonomy" id="1549640"/>
    <lineage>
        <taxon>Bacteria</taxon>
        <taxon>Pseudomonadati</taxon>
        <taxon>Pseudomonadota</taxon>
        <taxon>Betaproteobacteria</taxon>
        <taxon>Burkholderiales</taxon>
        <taxon>Oxalobacteraceae</taxon>
        <taxon>Sapientia</taxon>
    </lineage>
</organism>
<reference evidence="3 4" key="1">
    <citation type="submission" date="2019-03" db="EMBL/GenBank/DDBJ databases">
        <title>Sapientia aquatica gen. nov., sp. nov., isolated from a crater lake.</title>
        <authorList>
            <person name="Felfoldi T."/>
            <person name="Szabo A."/>
            <person name="Toth E."/>
            <person name="Schumann P."/>
            <person name="Keki Z."/>
            <person name="Marialigeti K."/>
            <person name="Mathe I."/>
        </authorList>
    </citation>
    <scope>NUCLEOTIDE SEQUENCE [LARGE SCALE GENOMIC DNA]</scope>
    <source>
        <strain evidence="3 4">SA-152</strain>
    </source>
</reference>
<feature type="compositionally biased region" description="Low complexity" evidence="2">
    <location>
        <begin position="726"/>
        <end position="746"/>
    </location>
</feature>
<feature type="region of interest" description="Disordered" evidence="2">
    <location>
        <begin position="216"/>
        <end position="271"/>
    </location>
</feature>
<feature type="compositionally biased region" description="Low complexity" evidence="2">
    <location>
        <begin position="828"/>
        <end position="854"/>
    </location>
</feature>
<dbReference type="AlphaFoldDB" id="A0A4R5W7G3"/>
<comment type="caution">
    <text evidence="3">The sequence shown here is derived from an EMBL/GenBank/DDBJ whole genome shotgun (WGS) entry which is preliminary data.</text>
</comment>
<feature type="region of interest" description="Disordered" evidence="2">
    <location>
        <begin position="289"/>
        <end position="326"/>
    </location>
</feature>
<keyword evidence="4" id="KW-1185">Reference proteome</keyword>
<evidence type="ECO:0000313" key="4">
    <source>
        <dbReference type="Proteomes" id="UP000294829"/>
    </source>
</evidence>
<feature type="region of interest" description="Disordered" evidence="2">
    <location>
        <begin position="828"/>
        <end position="859"/>
    </location>
</feature>
<feature type="compositionally biased region" description="Low complexity" evidence="2">
    <location>
        <begin position="251"/>
        <end position="264"/>
    </location>
</feature>
<evidence type="ECO:0000256" key="2">
    <source>
        <dbReference type="SAM" id="MobiDB-lite"/>
    </source>
</evidence>